<evidence type="ECO:0000256" key="3">
    <source>
        <dbReference type="ARBA" id="ARBA00022989"/>
    </source>
</evidence>
<reference evidence="9 10" key="1">
    <citation type="journal article" date="2019" name="BMC Genomics">
        <title>New insights from Opisthorchis felineus genome: update on genomics of the epidemiologically important liver flukes.</title>
        <authorList>
            <person name="Ershov N.I."/>
            <person name="Mordvinov V.A."/>
            <person name="Prokhortchouk E.B."/>
            <person name="Pakharukova M.Y."/>
            <person name="Gunbin K.V."/>
            <person name="Ustyantsev K."/>
            <person name="Genaev M.A."/>
            <person name="Blinov A.G."/>
            <person name="Mazur A."/>
            <person name="Boulygina E."/>
            <person name="Tsygankova S."/>
            <person name="Khrameeva E."/>
            <person name="Chekanov N."/>
            <person name="Fan G."/>
            <person name="Xiao A."/>
            <person name="Zhang H."/>
            <person name="Xu X."/>
            <person name="Yang H."/>
            <person name="Solovyev V."/>
            <person name="Lee S.M."/>
            <person name="Liu X."/>
            <person name="Afonnikov D.A."/>
            <person name="Skryabin K.G."/>
        </authorList>
    </citation>
    <scope>NUCLEOTIDE SEQUENCE [LARGE SCALE GENOMIC DNA]</scope>
    <source>
        <strain evidence="9">AK-0245</strain>
        <tissue evidence="9">Whole organism</tissue>
    </source>
</reference>
<feature type="compositionally biased region" description="Polar residues" evidence="5">
    <location>
        <begin position="904"/>
        <end position="923"/>
    </location>
</feature>
<evidence type="ECO:0000256" key="7">
    <source>
        <dbReference type="SAM" id="SignalP"/>
    </source>
</evidence>
<comment type="caution">
    <text evidence="9">The sequence shown here is derived from an EMBL/GenBank/DDBJ whole genome shotgun (WGS) entry which is preliminary data.</text>
</comment>
<feature type="chain" id="PRO_5020573469" description="G-protein coupled receptors family 2 profile 2 domain-containing protein" evidence="7">
    <location>
        <begin position="17"/>
        <end position="1069"/>
    </location>
</feature>
<dbReference type="PANTHER" id="PTHR12011">
    <property type="entry name" value="ADHESION G-PROTEIN COUPLED RECEPTOR"/>
    <property type="match status" value="1"/>
</dbReference>
<feature type="compositionally biased region" description="Polar residues" evidence="5">
    <location>
        <begin position="1044"/>
        <end position="1069"/>
    </location>
</feature>
<comment type="subcellular location">
    <subcellularLocation>
        <location evidence="1">Membrane</location>
        <topology evidence="1">Multi-pass membrane protein</topology>
    </subcellularLocation>
</comment>
<keyword evidence="7" id="KW-0732">Signal</keyword>
<dbReference type="InterPro" id="IPR017981">
    <property type="entry name" value="GPCR_2-like_7TM"/>
</dbReference>
<dbReference type="GO" id="GO:0005886">
    <property type="term" value="C:plasma membrane"/>
    <property type="evidence" value="ECO:0007669"/>
    <property type="project" value="TreeGrafter"/>
</dbReference>
<name>A0A4S2M6T5_OPIFE</name>
<evidence type="ECO:0000313" key="9">
    <source>
        <dbReference type="EMBL" id="TGZ70249.1"/>
    </source>
</evidence>
<evidence type="ECO:0000256" key="6">
    <source>
        <dbReference type="SAM" id="Phobius"/>
    </source>
</evidence>
<feature type="transmembrane region" description="Helical" evidence="6">
    <location>
        <begin position="703"/>
        <end position="734"/>
    </location>
</feature>
<dbReference type="Pfam" id="PF00002">
    <property type="entry name" value="7tm_2"/>
    <property type="match status" value="1"/>
</dbReference>
<dbReference type="PROSITE" id="PS50261">
    <property type="entry name" value="G_PROTEIN_RECEP_F2_4"/>
    <property type="match status" value="1"/>
</dbReference>
<protein>
    <recommendedName>
        <fullName evidence="8">G-protein coupled receptors family 2 profile 2 domain-containing protein</fullName>
    </recommendedName>
</protein>
<evidence type="ECO:0000313" key="10">
    <source>
        <dbReference type="Proteomes" id="UP000308267"/>
    </source>
</evidence>
<feature type="transmembrane region" description="Helical" evidence="6">
    <location>
        <begin position="754"/>
        <end position="775"/>
    </location>
</feature>
<dbReference type="GO" id="GO:0004930">
    <property type="term" value="F:G protein-coupled receptor activity"/>
    <property type="evidence" value="ECO:0007669"/>
    <property type="project" value="InterPro"/>
</dbReference>
<evidence type="ECO:0000256" key="4">
    <source>
        <dbReference type="ARBA" id="ARBA00023136"/>
    </source>
</evidence>
<dbReference type="EMBL" id="SJOL01005521">
    <property type="protein sequence ID" value="TGZ70249.1"/>
    <property type="molecule type" value="Genomic_DNA"/>
</dbReference>
<feature type="compositionally biased region" description="Polar residues" evidence="5">
    <location>
        <begin position="1009"/>
        <end position="1034"/>
    </location>
</feature>
<organism evidence="9 10">
    <name type="scientific">Opisthorchis felineus</name>
    <dbReference type="NCBI Taxonomy" id="147828"/>
    <lineage>
        <taxon>Eukaryota</taxon>
        <taxon>Metazoa</taxon>
        <taxon>Spiralia</taxon>
        <taxon>Lophotrochozoa</taxon>
        <taxon>Platyhelminthes</taxon>
        <taxon>Trematoda</taxon>
        <taxon>Digenea</taxon>
        <taxon>Opisthorchiida</taxon>
        <taxon>Opisthorchiata</taxon>
        <taxon>Opisthorchiidae</taxon>
        <taxon>Opisthorchis</taxon>
    </lineage>
</organism>
<feature type="region of interest" description="Disordered" evidence="5">
    <location>
        <begin position="408"/>
        <end position="444"/>
    </location>
</feature>
<feature type="domain" description="G-protein coupled receptors family 2 profile 2" evidence="8">
    <location>
        <begin position="641"/>
        <end position="882"/>
    </location>
</feature>
<feature type="transmembrane region" description="Helical" evidence="6">
    <location>
        <begin position="859"/>
        <end position="881"/>
    </location>
</feature>
<evidence type="ECO:0000256" key="1">
    <source>
        <dbReference type="ARBA" id="ARBA00004141"/>
    </source>
</evidence>
<evidence type="ECO:0000256" key="5">
    <source>
        <dbReference type="SAM" id="MobiDB-lite"/>
    </source>
</evidence>
<sequence length="1069" mass="119226">MLLCYLLISLLICIKSEETGCTSHIFLESDNFRPQYAKWINVSTTLRCPVNVFEWSIWYSARAVYKMTTGCHLEQENMIQFDWFPDVPFITAVFRSYSEKVETVCNFTSSDGILKAELPRKSQMTGSDYTFQTTVYFAPQESMPINFYICKKANFTNGTCLIYYTSGRSAGDDTALTNDEGYYRVTGSVTSERITKYECFATIRETVHLFTVHSKPDTNECHEARNRGLQLCQSSACIDQSPGYMCADADYVDTQTCSVTPDWFCPYTSTYNYMSLSDCHVKKCVQAANLGVQLCDTGVSDCEATNDTYRCRRGVPLLDVCNSMNNAINMSCPQLSHGSPDIENLGSTLYRLAYNAKSLHDLDPEYLTNLSSKMTDQQIQRELDSQSDMGRHQMAKQLLDTFISTVHTSTQPTEDDSSMHLPDPRAPEPIKSVSSITPSSPPTKKINMATSILHIIASIVRKSPHTRQMIDSGQANREGFKFLRLNKAKVSAHFNKSDGAPAGVMILSDSVDSAFDSIVAVIPSAEVKSQTPEEKLKPKDEGPALIVEDAEVASDVILVDTLDPNLTYEYTLHMLTARNKSFVCQQLRPSKGDGRGTWSSEDCQTVVVGQQLQCRCTPRQTGTFAIALVYWLGDPNIEIENKWLVETVSYVFTAITVVALILFLIFTRFIGVFRLDQFNIAFSLLLTSIAALISPLLNDTQPIACTIVAIAVCFFLLAAFSWKFIFGLNTLMLIVAPHSRYHELISRHQNCIPLVWIGYLIPAVIVGAWFGYAGAVSSNLGCFGPSIARWVLVGFITIVVIFNFFVLLIVGVVLLRSYLLTRKSRINKSTHFLVLTQLMLTLGLPYTIIYMQFVDHQAMLFTVPIALGTTAVLMFLLVAVIDEENRHRLESFLRAHFTRTTSIPGNHTTTAGQVNRRGSTPKTDSQHTRKRLGSKQWSYREKNYAAGGNGEAAQNLKSNKYAHSETTNSDLKFEPGWLHRFPATAQLPEGDSVVVSEDSLNTVAFNRMAQTTAPRTSGESYRSGTHTSPVTSETNIDDARFSPDTINSRGPLTFNDNNGVINGQTMRRL</sequence>
<dbReference type="InterPro" id="IPR000832">
    <property type="entry name" value="GPCR_2_secretin-like"/>
</dbReference>
<feature type="transmembrane region" description="Helical" evidence="6">
    <location>
        <begin position="787"/>
        <end position="820"/>
    </location>
</feature>
<keyword evidence="2 6" id="KW-0812">Transmembrane</keyword>
<dbReference type="OrthoDB" id="8191206at2759"/>
<evidence type="ECO:0000259" key="8">
    <source>
        <dbReference type="PROSITE" id="PS50261"/>
    </source>
</evidence>
<feature type="signal peptide" evidence="7">
    <location>
        <begin position="1"/>
        <end position="16"/>
    </location>
</feature>
<feature type="transmembrane region" description="Helical" evidence="6">
    <location>
        <begin position="648"/>
        <end position="666"/>
    </location>
</feature>
<dbReference type="STRING" id="147828.A0A4S2M6T5"/>
<gene>
    <name evidence="9" type="ORF">CRM22_003310</name>
</gene>
<proteinExistence type="predicted"/>
<dbReference type="Proteomes" id="UP000308267">
    <property type="component" value="Unassembled WGS sequence"/>
</dbReference>
<dbReference type="PANTHER" id="PTHR12011:SF347">
    <property type="entry name" value="FI21270P1-RELATED"/>
    <property type="match status" value="1"/>
</dbReference>
<feature type="transmembrane region" description="Helical" evidence="6">
    <location>
        <begin position="832"/>
        <end position="853"/>
    </location>
</feature>
<accession>A0A4S2M6T5</accession>
<dbReference type="AlphaFoldDB" id="A0A4S2M6T5"/>
<feature type="compositionally biased region" description="Low complexity" evidence="5">
    <location>
        <begin position="429"/>
        <end position="444"/>
    </location>
</feature>
<feature type="transmembrane region" description="Helical" evidence="6">
    <location>
        <begin position="678"/>
        <end position="697"/>
    </location>
</feature>
<keyword evidence="4 6" id="KW-0472">Membrane</keyword>
<keyword evidence="10" id="KW-1185">Reference proteome</keyword>
<feature type="region of interest" description="Disordered" evidence="5">
    <location>
        <begin position="1009"/>
        <end position="1069"/>
    </location>
</feature>
<dbReference type="GO" id="GO:0007166">
    <property type="term" value="P:cell surface receptor signaling pathway"/>
    <property type="evidence" value="ECO:0007669"/>
    <property type="project" value="InterPro"/>
</dbReference>
<dbReference type="Gene3D" id="1.20.1070.10">
    <property type="entry name" value="Rhodopsin 7-helix transmembrane proteins"/>
    <property type="match status" value="1"/>
</dbReference>
<keyword evidence="3 6" id="KW-1133">Transmembrane helix</keyword>
<feature type="region of interest" description="Disordered" evidence="5">
    <location>
        <begin position="904"/>
        <end position="934"/>
    </location>
</feature>
<evidence type="ECO:0000256" key="2">
    <source>
        <dbReference type="ARBA" id="ARBA00022692"/>
    </source>
</evidence>